<feature type="chain" id="PRO_5040719217" evidence="2">
    <location>
        <begin position="22"/>
        <end position="93"/>
    </location>
</feature>
<dbReference type="RefSeq" id="WP_204951829.1">
    <property type="nucleotide sequence ID" value="NZ_BSFF01000009.1"/>
</dbReference>
<dbReference type="AlphaFoldDB" id="A0A9W6IVM0"/>
<feature type="signal peptide" evidence="2">
    <location>
        <begin position="1"/>
        <end position="21"/>
    </location>
</feature>
<evidence type="ECO:0000313" key="5">
    <source>
        <dbReference type="Proteomes" id="UP000758856"/>
    </source>
</evidence>
<feature type="region of interest" description="Disordered" evidence="1">
    <location>
        <begin position="54"/>
        <end position="78"/>
    </location>
</feature>
<protein>
    <submittedName>
        <fullName evidence="3">Uncharacterized protein</fullName>
    </submittedName>
</protein>
<name>A0A9W6IVM0_9HYPH</name>
<gene>
    <name evidence="3" type="ORF">GCM10008170_34420</name>
    <name evidence="4" type="ORF">JOD31_003626</name>
</gene>
<reference evidence="4 5" key="2">
    <citation type="submission" date="2021-01" db="EMBL/GenBank/DDBJ databases">
        <title>Genomic Encyclopedia of Type Strains, Phase IV (KMG-IV): sequencing the most valuable type-strain genomes for metagenomic binning, comparative biology and taxonomic classification.</title>
        <authorList>
            <person name="Goeker M."/>
        </authorList>
    </citation>
    <scope>NUCLEOTIDE SEQUENCE [LARGE SCALE GENOMIC DNA]</scope>
    <source>
        <strain evidence="4 5">DSM 6130</strain>
    </source>
</reference>
<sequence length="93" mass="10734">MRTALCLALGLLAASVAAAHAGQTKTHARHDARVYNRAPDDAWRPFSGVRERRAYAPDTPYGPRYQTQEQEQQSMYDFSTGKRGNMREYWWRD</sequence>
<reference evidence="3" key="1">
    <citation type="journal article" date="2014" name="Int. J. Syst. Evol. Microbiol.">
        <title>Complete genome sequence of Corynebacterium casei LMG S-19264T (=DSM 44701T), isolated from a smear-ripened cheese.</title>
        <authorList>
            <consortium name="US DOE Joint Genome Institute (JGI-PGF)"/>
            <person name="Walter F."/>
            <person name="Albersmeier A."/>
            <person name="Kalinowski J."/>
            <person name="Ruckert C."/>
        </authorList>
    </citation>
    <scope>NUCLEOTIDE SEQUENCE</scope>
    <source>
        <strain evidence="3">VKM B-1606</strain>
    </source>
</reference>
<dbReference type="EMBL" id="JAFBCY010000005">
    <property type="protein sequence ID" value="MBM7853365.1"/>
    <property type="molecule type" value="Genomic_DNA"/>
</dbReference>
<evidence type="ECO:0000313" key="3">
    <source>
        <dbReference type="EMBL" id="GLK57422.1"/>
    </source>
</evidence>
<organism evidence="3 6">
    <name type="scientific">Methylopila capsulata</name>
    <dbReference type="NCBI Taxonomy" id="61654"/>
    <lineage>
        <taxon>Bacteria</taxon>
        <taxon>Pseudomonadati</taxon>
        <taxon>Pseudomonadota</taxon>
        <taxon>Alphaproteobacteria</taxon>
        <taxon>Hyphomicrobiales</taxon>
        <taxon>Methylopilaceae</taxon>
        <taxon>Methylopila</taxon>
    </lineage>
</organism>
<accession>A0A9W6IVM0</accession>
<evidence type="ECO:0000313" key="4">
    <source>
        <dbReference type="EMBL" id="MBM7853365.1"/>
    </source>
</evidence>
<dbReference type="EMBL" id="BSFF01000009">
    <property type="protein sequence ID" value="GLK57422.1"/>
    <property type="molecule type" value="Genomic_DNA"/>
</dbReference>
<evidence type="ECO:0000313" key="6">
    <source>
        <dbReference type="Proteomes" id="UP001143400"/>
    </source>
</evidence>
<dbReference type="Proteomes" id="UP000758856">
    <property type="component" value="Unassembled WGS sequence"/>
</dbReference>
<evidence type="ECO:0000256" key="2">
    <source>
        <dbReference type="SAM" id="SignalP"/>
    </source>
</evidence>
<dbReference type="Proteomes" id="UP001143400">
    <property type="component" value="Unassembled WGS sequence"/>
</dbReference>
<keyword evidence="2" id="KW-0732">Signal</keyword>
<evidence type="ECO:0000256" key="1">
    <source>
        <dbReference type="SAM" id="MobiDB-lite"/>
    </source>
</evidence>
<keyword evidence="5" id="KW-1185">Reference proteome</keyword>
<proteinExistence type="predicted"/>
<comment type="caution">
    <text evidence="3">The sequence shown here is derived from an EMBL/GenBank/DDBJ whole genome shotgun (WGS) entry which is preliminary data.</text>
</comment>
<reference evidence="3" key="3">
    <citation type="submission" date="2023-01" db="EMBL/GenBank/DDBJ databases">
        <authorList>
            <person name="Sun Q."/>
            <person name="Evtushenko L."/>
        </authorList>
    </citation>
    <scope>NUCLEOTIDE SEQUENCE</scope>
    <source>
        <strain evidence="3">VKM B-1606</strain>
    </source>
</reference>
<feature type="compositionally biased region" description="Polar residues" evidence="1">
    <location>
        <begin position="65"/>
        <end position="77"/>
    </location>
</feature>